<evidence type="ECO:0000313" key="4">
    <source>
        <dbReference type="Proteomes" id="UP000184267"/>
    </source>
</evidence>
<dbReference type="OrthoDB" id="2750302at2759"/>
<name>A0A1M2VJM6_TRAPU</name>
<dbReference type="Proteomes" id="UP000184267">
    <property type="component" value="Unassembled WGS sequence"/>
</dbReference>
<comment type="caution">
    <text evidence="3">The sequence shown here is derived from an EMBL/GenBank/DDBJ whole genome shotgun (WGS) entry which is preliminary data.</text>
</comment>
<sequence length="1265" mass="142017">MSPDAHYWAEDTPLPEFDHLSLGSVPRRSSPVGETEPPECNVAHRRIARGDGVAAANVTINITVNAADATPVTVNTASVIEQISSPNTRVRLPPRPSPSCPVRSADLRAGAPHTAPSLESPDNDPALANPTVPASPATSQSHRGEQRTTGALIRGGGRVATWNAASSSIGKKTTKRARFKTIELQSSQGADSATTSGSTQSSAQQAGHVHIDNINVYASLDGRRIGKQTGTRVVAVDPVEWIFSRAQASDPPRGTAQSLDDDSVAAVFEDLPVHDAEALQDEDLETQLTPKKRAKVRDWLPFRAEFLDELLRYEGCPEPIEDGSVLCERCQVLPATIRCRDCRRRPLCCEQCLLDAHGDLPLHRPEKWTGKRFEHTTLCDVGLEIQLGHSRGACKHPSKNTRRIVVADVHGVQAVRVRFCECLDAQNDLTREWCQLFREGWFPATTLRPTTAFTFQLLDTFQELNLQGKTNLYDFWKSIECLTDNSGEDVYGRYKELSHVVRLWRHLVSLKRFGRAHDPDGPAKTKEGTLAFECPACPQPGKNLPKDWDKAPEATKWLYTLFLMMDANFRARCKDRGFDDISLASGWAYYVEESRYHEHLKARSGDKQDENTCSAEHNAIAKAGLRKEGYIASGVGAVLCARHAMVRPNGTGDLQLGERQANMDYLFFSAVMGVLLALMISYDIVCQWYRHLWARMINLPPAMQIAQSRLPTVRFGIPKEHIRVHGPGHSKFSFNFLRWVGRTYGEGVESHWSFMNPIALSAREMSLSSRQELMNDHWSCWNWRKIVAFGPSLLRAFEEAHTMRIEHARVFQDYSATFDAQVVQTWEALIAAWDKDPESHPDPYEEHQSDASAVAAVKHEIALEDAEELKHGNTLPSHEVSPGVFLQVGLEIEEQQRGLRVRKLDGSSLKDLTDQQTKRNALFRRIGGWQAIQDIHMPMVSALRAGTGAVAPGDPGTVSPPRHPETVSLFLPSSLPLSLRGLDSLANLLNKERRLRMAQLSDTLQDIRHLRRILAAISDYTRRNVNGEGQRATSRFRGLYARFETKCKRATERYRDAHAAMLHLNPSGDWSATYKVLLDTDLRGPRKEDMTSSEGRYEVSWIWLSPTSTTRTADFATPATAEDFAASMRIEWARAKARADRWAEEEQLLLEEMRRVLAYCDWKATWWRSQADLRDTLVPSPVLRGLRAYADKQAGVWEGLARRSASYWINFVKKCGPLPDWLQPYERHARKVRFRDFSKRILARAPGSEGESSESSGIEDDEDEE</sequence>
<dbReference type="PANTHER" id="PTHR33096">
    <property type="entry name" value="CXC2 DOMAIN-CONTAINING PROTEIN"/>
    <property type="match status" value="1"/>
</dbReference>
<protein>
    <recommendedName>
        <fullName evidence="2">CxC2-like cysteine cluster KDZ transposase-associated domain-containing protein</fullName>
    </recommendedName>
</protein>
<evidence type="ECO:0000256" key="1">
    <source>
        <dbReference type="SAM" id="MobiDB-lite"/>
    </source>
</evidence>
<feature type="region of interest" description="Disordered" evidence="1">
    <location>
        <begin position="1244"/>
        <end position="1265"/>
    </location>
</feature>
<reference evidence="3 4" key="1">
    <citation type="submission" date="2016-10" db="EMBL/GenBank/DDBJ databases">
        <title>Genome sequence of the basidiomycete white-rot fungus Trametes pubescens.</title>
        <authorList>
            <person name="Makela M.R."/>
            <person name="Granchi Z."/>
            <person name="Peng M."/>
            <person name="De Vries R.P."/>
            <person name="Grigoriev I."/>
            <person name="Riley R."/>
            <person name="Hilden K."/>
        </authorList>
    </citation>
    <scope>NUCLEOTIDE SEQUENCE [LARGE SCALE GENOMIC DNA]</scope>
    <source>
        <strain evidence="3 4">FBCC735</strain>
    </source>
</reference>
<proteinExistence type="predicted"/>
<dbReference type="InterPro" id="IPR041457">
    <property type="entry name" value="CxC2_KDZ-assoc"/>
</dbReference>
<feature type="domain" description="CxC2-like cysteine cluster KDZ transposase-associated" evidence="2">
    <location>
        <begin position="378"/>
        <end position="487"/>
    </location>
</feature>
<dbReference type="STRING" id="154538.A0A1M2VJM6"/>
<feature type="compositionally biased region" description="Low complexity" evidence="1">
    <location>
        <begin position="1247"/>
        <end position="1256"/>
    </location>
</feature>
<dbReference type="OMA" id="ETEPPEC"/>
<dbReference type="InterPro" id="IPR040521">
    <property type="entry name" value="KDZ"/>
</dbReference>
<feature type="region of interest" description="Disordered" evidence="1">
    <location>
        <begin position="183"/>
        <end position="207"/>
    </location>
</feature>
<evidence type="ECO:0000313" key="3">
    <source>
        <dbReference type="EMBL" id="OJT07778.1"/>
    </source>
</evidence>
<dbReference type="PANTHER" id="PTHR33096:SF1">
    <property type="entry name" value="CXC1-LIKE CYSTEINE CLUSTER ASSOCIATED WITH KDZ TRANSPOSASES DOMAIN-CONTAINING PROTEIN"/>
    <property type="match status" value="1"/>
</dbReference>
<keyword evidence="4" id="KW-1185">Reference proteome</keyword>
<evidence type="ECO:0000259" key="2">
    <source>
        <dbReference type="Pfam" id="PF18803"/>
    </source>
</evidence>
<dbReference type="AlphaFoldDB" id="A0A1M2VJM6"/>
<organism evidence="3 4">
    <name type="scientific">Trametes pubescens</name>
    <name type="common">White-rot fungus</name>
    <dbReference type="NCBI Taxonomy" id="154538"/>
    <lineage>
        <taxon>Eukaryota</taxon>
        <taxon>Fungi</taxon>
        <taxon>Dikarya</taxon>
        <taxon>Basidiomycota</taxon>
        <taxon>Agaricomycotina</taxon>
        <taxon>Agaricomycetes</taxon>
        <taxon>Polyporales</taxon>
        <taxon>Polyporaceae</taxon>
        <taxon>Trametes</taxon>
    </lineage>
</organism>
<gene>
    <name evidence="3" type="ORF">TRAPUB_1326</name>
</gene>
<dbReference type="Pfam" id="PF18758">
    <property type="entry name" value="KDZ"/>
    <property type="match status" value="1"/>
</dbReference>
<feature type="compositionally biased region" description="Low complexity" evidence="1">
    <location>
        <begin position="185"/>
        <end position="207"/>
    </location>
</feature>
<accession>A0A1M2VJM6</accession>
<dbReference type="EMBL" id="MNAD01001127">
    <property type="protein sequence ID" value="OJT07778.1"/>
    <property type="molecule type" value="Genomic_DNA"/>
</dbReference>
<dbReference type="Pfam" id="PF18803">
    <property type="entry name" value="CxC2"/>
    <property type="match status" value="1"/>
</dbReference>
<feature type="region of interest" description="Disordered" evidence="1">
    <location>
        <begin position="85"/>
        <end position="159"/>
    </location>
</feature>
<dbReference type="CDD" id="cd19757">
    <property type="entry name" value="Bbox1"/>
    <property type="match status" value="1"/>
</dbReference>